<dbReference type="Pfam" id="PF13648">
    <property type="entry name" value="Lipocalin_4"/>
    <property type="match status" value="1"/>
</dbReference>
<gene>
    <name evidence="2" type="ORF">HYG79_16905</name>
</gene>
<evidence type="ECO:0000259" key="1">
    <source>
        <dbReference type="Pfam" id="PF13648"/>
    </source>
</evidence>
<dbReference type="RefSeq" id="WP_179243239.1">
    <property type="nucleotide sequence ID" value="NZ_CP058595.1"/>
</dbReference>
<dbReference type="PROSITE" id="PS51257">
    <property type="entry name" value="PROKAR_LIPOPROTEIN"/>
    <property type="match status" value="1"/>
</dbReference>
<evidence type="ECO:0000313" key="2">
    <source>
        <dbReference type="EMBL" id="QLG46961.1"/>
    </source>
</evidence>
<sequence length="154" mass="17238">MKKFLMLLGATVFFIISCSAPKEARQKRNLISGTWSLDNISYEGTEGLFKSVLFNDAQAICFEGSDWFFRDNNSTGRYTLTAGSLCSGGDRFIRWSVVNNQLQFKFIDEKRKDISGGLGYRLNIADLTAQNMVLKSTVSDNGSPVTVVYNFSKK</sequence>
<evidence type="ECO:0000313" key="3">
    <source>
        <dbReference type="Proteomes" id="UP000509302"/>
    </source>
</evidence>
<protein>
    <submittedName>
        <fullName evidence="2">Lipocalin family protein</fullName>
    </submittedName>
</protein>
<organism evidence="2 3">
    <name type="scientific">Costertonia aggregata</name>
    <dbReference type="NCBI Taxonomy" id="343403"/>
    <lineage>
        <taxon>Bacteria</taxon>
        <taxon>Pseudomonadati</taxon>
        <taxon>Bacteroidota</taxon>
        <taxon>Flavobacteriia</taxon>
        <taxon>Flavobacteriales</taxon>
        <taxon>Flavobacteriaceae</taxon>
        <taxon>Costertonia</taxon>
    </lineage>
</organism>
<dbReference type="EMBL" id="CP058595">
    <property type="protein sequence ID" value="QLG46961.1"/>
    <property type="molecule type" value="Genomic_DNA"/>
</dbReference>
<dbReference type="AlphaFoldDB" id="A0A7H9ATZ4"/>
<dbReference type="Proteomes" id="UP000509302">
    <property type="component" value="Chromosome"/>
</dbReference>
<keyword evidence="3" id="KW-1185">Reference proteome</keyword>
<proteinExistence type="predicted"/>
<reference evidence="2 3" key="1">
    <citation type="journal article" date="2006" name="Int. J. Syst. Evol. Microbiol.">
        <title>Costertonia aggregata gen. nov., sp. nov., a mesophilic marine bacterium of the family Flavobacteriaceae, isolated from a mature biofilm.</title>
        <authorList>
            <person name="Kwon K.K."/>
            <person name="Lee Y.K."/>
            <person name="Lee H.K."/>
        </authorList>
    </citation>
    <scope>NUCLEOTIDE SEQUENCE [LARGE SCALE GENOMIC DNA]</scope>
    <source>
        <strain evidence="2 3">KCCM 42265</strain>
    </source>
</reference>
<name>A0A7H9ATZ4_9FLAO</name>
<feature type="domain" description="Lipocalin-like" evidence="1">
    <location>
        <begin position="31"/>
        <end position="134"/>
    </location>
</feature>
<dbReference type="InterPro" id="IPR024311">
    <property type="entry name" value="Lipocalin-like"/>
</dbReference>
<accession>A0A7H9ATZ4</accession>
<dbReference type="KEGG" id="cagg:HYG79_16905"/>